<dbReference type="InterPro" id="IPR001494">
    <property type="entry name" value="Importin-beta_N"/>
</dbReference>
<dbReference type="Proteomes" id="UP001352852">
    <property type="component" value="Unassembled WGS sequence"/>
</dbReference>
<keyword evidence="6" id="KW-1185">Reference proteome</keyword>
<keyword evidence="3" id="KW-0539">Nucleus</keyword>
<evidence type="ECO:0000313" key="5">
    <source>
        <dbReference type="EMBL" id="MED6288148.1"/>
    </source>
</evidence>
<dbReference type="PANTHER" id="PTHR10997">
    <property type="entry name" value="IMPORTIN-7, 8, 11"/>
    <property type="match status" value="1"/>
</dbReference>
<organism evidence="5 6">
    <name type="scientific">Characodon lateralis</name>
    <dbReference type="NCBI Taxonomy" id="208331"/>
    <lineage>
        <taxon>Eukaryota</taxon>
        <taxon>Metazoa</taxon>
        <taxon>Chordata</taxon>
        <taxon>Craniata</taxon>
        <taxon>Vertebrata</taxon>
        <taxon>Euteleostomi</taxon>
        <taxon>Actinopterygii</taxon>
        <taxon>Neopterygii</taxon>
        <taxon>Teleostei</taxon>
        <taxon>Neoteleostei</taxon>
        <taxon>Acanthomorphata</taxon>
        <taxon>Ovalentaria</taxon>
        <taxon>Atherinomorphae</taxon>
        <taxon>Cyprinodontiformes</taxon>
        <taxon>Goodeidae</taxon>
        <taxon>Characodon</taxon>
    </lineage>
</organism>
<dbReference type="Gene3D" id="1.25.10.10">
    <property type="entry name" value="Leucine-rich Repeat Variant"/>
    <property type="match status" value="1"/>
</dbReference>
<evidence type="ECO:0000259" key="4">
    <source>
        <dbReference type="PROSITE" id="PS50166"/>
    </source>
</evidence>
<evidence type="ECO:0000256" key="3">
    <source>
        <dbReference type="ARBA" id="ARBA00023242"/>
    </source>
</evidence>
<dbReference type="InterPro" id="IPR011989">
    <property type="entry name" value="ARM-like"/>
</dbReference>
<dbReference type="PANTHER" id="PTHR10997:SF26">
    <property type="entry name" value="IMPORTIN-8"/>
    <property type="match status" value="1"/>
</dbReference>
<gene>
    <name evidence="5" type="primary">IPO8_2</name>
    <name evidence="5" type="ORF">CHARACLAT_023616</name>
</gene>
<comment type="caution">
    <text evidence="5">The sequence shown here is derived from an EMBL/GenBank/DDBJ whole genome shotgun (WGS) entry which is preliminary data.</text>
</comment>
<sequence length="113" mass="13092">MDPNRIVQALKGTIDPNLRIAAENELNQSYKIINFAPTLLQIIVSEQVEFPVRQAAAIYLKNMVSQYWQDREPCVGEVVFPFNIHENDRQQIRDNIVEGIIRCPESIRMSNHQ</sequence>
<dbReference type="SMART" id="SM00913">
    <property type="entry name" value="IBN_N"/>
    <property type="match status" value="1"/>
</dbReference>
<name>A0ABU7EPD8_9TELE</name>
<accession>A0ABU7EPD8</accession>
<comment type="subcellular location">
    <subcellularLocation>
        <location evidence="1">Nucleus</location>
    </subcellularLocation>
</comment>
<dbReference type="Pfam" id="PF03810">
    <property type="entry name" value="IBN_N"/>
    <property type="match status" value="1"/>
</dbReference>
<evidence type="ECO:0000313" key="6">
    <source>
        <dbReference type="Proteomes" id="UP001352852"/>
    </source>
</evidence>
<keyword evidence="2" id="KW-0813">Transport</keyword>
<evidence type="ECO:0000256" key="2">
    <source>
        <dbReference type="ARBA" id="ARBA00022448"/>
    </source>
</evidence>
<dbReference type="EMBL" id="JAHUTJ010059900">
    <property type="protein sequence ID" value="MED6288148.1"/>
    <property type="molecule type" value="Genomic_DNA"/>
</dbReference>
<dbReference type="PROSITE" id="PS50166">
    <property type="entry name" value="IMPORTIN_B_NT"/>
    <property type="match status" value="1"/>
</dbReference>
<dbReference type="SUPFAM" id="SSF48371">
    <property type="entry name" value="ARM repeat"/>
    <property type="match status" value="1"/>
</dbReference>
<dbReference type="InterPro" id="IPR016024">
    <property type="entry name" value="ARM-type_fold"/>
</dbReference>
<protein>
    <submittedName>
        <fullName evidence="5">Importin-8</fullName>
    </submittedName>
</protein>
<reference evidence="5 6" key="1">
    <citation type="submission" date="2021-06" db="EMBL/GenBank/DDBJ databases">
        <authorList>
            <person name="Palmer J.M."/>
        </authorList>
    </citation>
    <scope>NUCLEOTIDE SEQUENCE [LARGE SCALE GENOMIC DNA]</scope>
    <source>
        <strain evidence="5 6">CL_MEX2019</strain>
        <tissue evidence="5">Muscle</tissue>
    </source>
</reference>
<evidence type="ECO:0000256" key="1">
    <source>
        <dbReference type="ARBA" id="ARBA00004123"/>
    </source>
</evidence>
<feature type="domain" description="Importin N-terminal" evidence="4">
    <location>
        <begin position="22"/>
        <end position="102"/>
    </location>
</feature>
<proteinExistence type="predicted"/>